<dbReference type="InterPro" id="IPR045618">
    <property type="entry name" value="DUF6444"/>
</dbReference>
<evidence type="ECO:0000313" key="4">
    <source>
        <dbReference type="Proteomes" id="UP000813215"/>
    </source>
</evidence>
<gene>
    <name evidence="3" type="ORF">KME28_00035</name>
</gene>
<name>A0A9E3H2E4_9NOST</name>
<sequence>MNKNLPPEQDRERLNQLPKEELVEIIIRQAIVIEQLHKAIAELKQEIEKLLLSRNLDSKTSSKPPSSDLLKKPETQKEEKPAVEEKPLRRPGGQPGHTGKTRKGFGRVDRYEILRPDQCSCCGRTKFMDSPVRVETQLVAQLVSTYAKLIRHFLFCILDLPNQRGKRDI</sequence>
<accession>A0A9E3H2E4</accession>
<protein>
    <recommendedName>
        <fullName evidence="2">DUF6444 domain-containing protein</fullName>
    </recommendedName>
</protein>
<evidence type="ECO:0000256" key="1">
    <source>
        <dbReference type="SAM" id="MobiDB-lite"/>
    </source>
</evidence>
<proteinExistence type="predicted"/>
<dbReference type="AlphaFoldDB" id="A0A9E3H2E4"/>
<dbReference type="Pfam" id="PF20042">
    <property type="entry name" value="DUF6444"/>
    <property type="match status" value="1"/>
</dbReference>
<feature type="compositionally biased region" description="Basic and acidic residues" evidence="1">
    <location>
        <begin position="69"/>
        <end position="88"/>
    </location>
</feature>
<evidence type="ECO:0000313" key="3">
    <source>
        <dbReference type="EMBL" id="MBW4430189.1"/>
    </source>
</evidence>
<feature type="domain" description="DUF6444" evidence="2">
    <location>
        <begin position="17"/>
        <end position="103"/>
    </location>
</feature>
<comment type="caution">
    <text evidence="3">The sequence shown here is derived from an EMBL/GenBank/DDBJ whole genome shotgun (WGS) entry which is preliminary data.</text>
</comment>
<feature type="compositionally biased region" description="Low complexity" evidence="1">
    <location>
        <begin position="58"/>
        <end position="68"/>
    </location>
</feature>
<dbReference type="Proteomes" id="UP000813215">
    <property type="component" value="Unassembled WGS sequence"/>
</dbReference>
<reference evidence="3" key="1">
    <citation type="submission" date="2021-05" db="EMBL/GenBank/DDBJ databases">
        <authorList>
            <person name="Pietrasiak N."/>
            <person name="Ward R."/>
            <person name="Stajich J.E."/>
            <person name="Kurbessoian T."/>
        </authorList>
    </citation>
    <scope>NUCLEOTIDE SEQUENCE</scope>
    <source>
        <strain evidence="3">HA4357-MV3</strain>
    </source>
</reference>
<feature type="region of interest" description="Disordered" evidence="1">
    <location>
        <begin position="57"/>
        <end position="107"/>
    </location>
</feature>
<reference evidence="3" key="2">
    <citation type="journal article" date="2022" name="Microbiol. Resour. Announc.">
        <title>Metagenome Sequencing to Explore Phylogenomics of Terrestrial Cyanobacteria.</title>
        <authorList>
            <person name="Ward R.D."/>
            <person name="Stajich J.E."/>
            <person name="Johansen J.R."/>
            <person name="Huntemann M."/>
            <person name="Clum A."/>
            <person name="Foster B."/>
            <person name="Foster B."/>
            <person name="Roux S."/>
            <person name="Palaniappan K."/>
            <person name="Varghese N."/>
            <person name="Mukherjee S."/>
            <person name="Reddy T.B.K."/>
            <person name="Daum C."/>
            <person name="Copeland A."/>
            <person name="Chen I.A."/>
            <person name="Ivanova N.N."/>
            <person name="Kyrpides N.C."/>
            <person name="Shapiro N."/>
            <person name="Eloe-Fadrosh E.A."/>
            <person name="Pietrasiak N."/>
        </authorList>
    </citation>
    <scope>NUCLEOTIDE SEQUENCE</scope>
    <source>
        <strain evidence="3">HA4357-MV3</strain>
    </source>
</reference>
<dbReference type="EMBL" id="JAHHHW010000001">
    <property type="protein sequence ID" value="MBW4430189.1"/>
    <property type="molecule type" value="Genomic_DNA"/>
</dbReference>
<organism evidence="3 4">
    <name type="scientific">Pelatocladus maniniholoensis HA4357-MV3</name>
    <dbReference type="NCBI Taxonomy" id="1117104"/>
    <lineage>
        <taxon>Bacteria</taxon>
        <taxon>Bacillati</taxon>
        <taxon>Cyanobacteriota</taxon>
        <taxon>Cyanophyceae</taxon>
        <taxon>Nostocales</taxon>
        <taxon>Nostocaceae</taxon>
        <taxon>Pelatocladus</taxon>
    </lineage>
</organism>
<evidence type="ECO:0000259" key="2">
    <source>
        <dbReference type="Pfam" id="PF20042"/>
    </source>
</evidence>